<dbReference type="AlphaFoldDB" id="A0AAG2TU48"/>
<evidence type="ECO:0000313" key="1">
    <source>
        <dbReference type="Ensembl" id="ENSP00000500027.1"/>
    </source>
</evidence>
<accession>A0AAG2TU48</accession>
<dbReference type="Ensembl" id="ENST00000671918.1">
    <property type="protein sequence ID" value="ENSP00000500723.1"/>
    <property type="gene ID" value="ENSG00000288480.1"/>
</dbReference>
<evidence type="ECO:0008006" key="3">
    <source>
        <dbReference type="Google" id="ProtNLM"/>
    </source>
</evidence>
<reference evidence="1" key="1">
    <citation type="submission" date="2025-05" db="UniProtKB">
        <authorList>
            <consortium name="Ensembl"/>
        </authorList>
    </citation>
    <scope>IDENTIFICATION</scope>
</reference>
<protein>
    <recommendedName>
        <fullName evidence="3">HERC2 ligase</fullName>
    </recommendedName>
</protein>
<proteinExistence type="predicted"/>
<keyword evidence="2" id="KW-1185">Reference proteome</keyword>
<evidence type="ECO:0000313" key="2">
    <source>
        <dbReference type="Proteomes" id="UP000005640"/>
    </source>
</evidence>
<dbReference type="Proteomes" id="UP000005640">
    <property type="component" value="Unplaced"/>
</dbReference>
<name>A0AAG2TU48_HUMAN</name>
<dbReference type="Ensembl" id="ENST00000673218.1">
    <property type="protein sequence ID" value="ENSP00000500027.1"/>
    <property type="gene ID" value="ENSG00000288480.1"/>
</dbReference>
<organism evidence="1 2">
    <name type="scientific">Homo sapiens</name>
    <name type="common">Human</name>
    <dbReference type="NCBI Taxonomy" id="9606"/>
    <lineage>
        <taxon>Eukaryota</taxon>
        <taxon>Metazoa</taxon>
        <taxon>Chordata</taxon>
        <taxon>Craniata</taxon>
        <taxon>Vertebrata</taxon>
        <taxon>Euteleostomi</taxon>
        <taxon>Mammalia</taxon>
        <taxon>Eutheria</taxon>
        <taxon>Euarchontoglires</taxon>
        <taxon>Primates</taxon>
        <taxon>Haplorrhini</taxon>
        <taxon>Catarrhini</taxon>
        <taxon>Hominidae</taxon>
        <taxon>Homo</taxon>
    </lineage>
</organism>
<sequence>MLSTVTGVHKYKWLKQNVQGLYPQSPLLSTIAEFALKEEPVDVEKRKCLLKQLERAEVRLEGIDTILKLYLVSKNFLLPSVPYAMFCGWQRLIPEGIDIGEPLTDCLKDVDLIPPFNRMLLEVTFGKLYAWAVQNIRNVLVDASAKFKELEMSVGANAH</sequence>